<evidence type="ECO:0000313" key="2">
    <source>
        <dbReference type="Proteomes" id="UP000192074"/>
    </source>
</evidence>
<gene>
    <name evidence="1" type="ORF">AGR4A_Lc120005</name>
</gene>
<dbReference type="AlphaFoldDB" id="A0A822V302"/>
<dbReference type="EMBL" id="FCNL01000029">
    <property type="protein sequence ID" value="CVI20799.1"/>
    <property type="molecule type" value="Genomic_DNA"/>
</dbReference>
<accession>A0A822V302</accession>
<organism evidence="1 2">
    <name type="scientific">Agrobacterium tumefaciens str. B6</name>
    <dbReference type="NCBI Taxonomy" id="1183423"/>
    <lineage>
        <taxon>Bacteria</taxon>
        <taxon>Pseudomonadati</taxon>
        <taxon>Pseudomonadota</taxon>
        <taxon>Alphaproteobacteria</taxon>
        <taxon>Hyphomicrobiales</taxon>
        <taxon>Rhizobiaceae</taxon>
        <taxon>Rhizobium/Agrobacterium group</taxon>
        <taxon>Agrobacterium</taxon>
        <taxon>Agrobacterium tumefaciens complex</taxon>
    </lineage>
</organism>
<reference evidence="1 2" key="1">
    <citation type="submission" date="2016-01" db="EMBL/GenBank/DDBJ databases">
        <authorList>
            <person name="Regsiter A."/>
            <person name="william w."/>
        </authorList>
    </citation>
    <scope>NUCLEOTIDE SEQUENCE [LARGE SCALE GENOMIC DNA]</scope>
    <source>
        <strain evidence="1 2">B6</strain>
    </source>
</reference>
<proteinExistence type="predicted"/>
<protein>
    <submittedName>
        <fullName evidence="1">Uncharacterized protein</fullName>
    </submittedName>
</protein>
<evidence type="ECO:0000313" key="1">
    <source>
        <dbReference type="EMBL" id="CVI20799.1"/>
    </source>
</evidence>
<dbReference type="Proteomes" id="UP000192074">
    <property type="component" value="Unassembled WGS sequence"/>
</dbReference>
<sequence length="84" mass="9565">MIHFGHVSQRINLGYFASCEPTCQPVTDLDSRPVEVFRADPEPCKFDGAVEPEEALQGGRKDLIELRNVSSERDRHQSCNRCKF</sequence>
<comment type="caution">
    <text evidence="1">The sequence shown here is derived from an EMBL/GenBank/DDBJ whole genome shotgun (WGS) entry which is preliminary data.</text>
</comment>
<name>A0A822V302_AGRTU</name>